<dbReference type="InParanoid" id="A0A1V9XUY0"/>
<gene>
    <name evidence="1" type="ORF">BIW11_07188</name>
</gene>
<accession>A0A1V9XUY0</accession>
<dbReference type="Proteomes" id="UP000192247">
    <property type="component" value="Unassembled WGS sequence"/>
</dbReference>
<proteinExistence type="predicted"/>
<evidence type="ECO:0000313" key="1">
    <source>
        <dbReference type="EMBL" id="OQR77304.1"/>
    </source>
</evidence>
<organism evidence="1 2">
    <name type="scientific">Tropilaelaps mercedesae</name>
    <dbReference type="NCBI Taxonomy" id="418985"/>
    <lineage>
        <taxon>Eukaryota</taxon>
        <taxon>Metazoa</taxon>
        <taxon>Ecdysozoa</taxon>
        <taxon>Arthropoda</taxon>
        <taxon>Chelicerata</taxon>
        <taxon>Arachnida</taxon>
        <taxon>Acari</taxon>
        <taxon>Parasitiformes</taxon>
        <taxon>Mesostigmata</taxon>
        <taxon>Gamasina</taxon>
        <taxon>Dermanyssoidea</taxon>
        <taxon>Laelapidae</taxon>
        <taxon>Tropilaelaps</taxon>
    </lineage>
</organism>
<comment type="caution">
    <text evidence="1">The sequence shown here is derived from an EMBL/GenBank/DDBJ whole genome shotgun (WGS) entry which is preliminary data.</text>
</comment>
<keyword evidence="2" id="KW-1185">Reference proteome</keyword>
<sequence length="75" mass="8477">MLHPSAQCFVAAVQYYQLNRSAAMLIFRSFVLCRGRGIPISVFVVIVRSSSFSETLERGLYSGLTQQQQRNCTLM</sequence>
<dbReference type="AlphaFoldDB" id="A0A1V9XUY0"/>
<name>A0A1V9XUY0_9ACAR</name>
<reference evidence="1 2" key="1">
    <citation type="journal article" date="2017" name="Gigascience">
        <title>Draft genome of the honey bee ectoparasitic mite, Tropilaelaps mercedesae, is shaped by the parasitic life history.</title>
        <authorList>
            <person name="Dong X."/>
            <person name="Armstrong S.D."/>
            <person name="Xia D."/>
            <person name="Makepeace B.L."/>
            <person name="Darby A.C."/>
            <person name="Kadowaki T."/>
        </authorList>
    </citation>
    <scope>NUCLEOTIDE SEQUENCE [LARGE SCALE GENOMIC DNA]</scope>
    <source>
        <strain evidence="1">Wuxi-XJTLU</strain>
    </source>
</reference>
<dbReference type="EMBL" id="MNPL01003720">
    <property type="protein sequence ID" value="OQR77304.1"/>
    <property type="molecule type" value="Genomic_DNA"/>
</dbReference>
<protein>
    <submittedName>
        <fullName evidence="1">Uncharacterized protein</fullName>
    </submittedName>
</protein>
<evidence type="ECO:0000313" key="2">
    <source>
        <dbReference type="Proteomes" id="UP000192247"/>
    </source>
</evidence>